<dbReference type="EMBL" id="FQNC01000084">
    <property type="protein sequence ID" value="SGZ22098.1"/>
    <property type="molecule type" value="Genomic_DNA"/>
</dbReference>
<evidence type="ECO:0000313" key="2">
    <source>
        <dbReference type="Proteomes" id="UP000249464"/>
    </source>
</evidence>
<keyword evidence="2" id="KW-1185">Reference proteome</keyword>
<reference evidence="1 2" key="1">
    <citation type="submission" date="2016-11" db="EMBL/GenBank/DDBJ databases">
        <authorList>
            <person name="Jaros S."/>
            <person name="Januszkiewicz K."/>
            <person name="Wedrychowicz H."/>
        </authorList>
    </citation>
    <scope>NUCLEOTIDE SEQUENCE [LARGE SCALE GENOMIC DNA]</scope>
</reference>
<evidence type="ECO:0000313" key="1">
    <source>
        <dbReference type="EMBL" id="SGZ22098.1"/>
    </source>
</evidence>
<gene>
    <name evidence="1" type="primary">BQ5605_C022g09429</name>
    <name evidence="1" type="ORF">BQ5605_C022G09429</name>
</gene>
<proteinExistence type="predicted"/>
<dbReference type="Proteomes" id="UP000249464">
    <property type="component" value="Unassembled WGS sequence"/>
</dbReference>
<accession>A0A2X0MPD7</accession>
<dbReference type="AlphaFoldDB" id="A0A2X0MPD7"/>
<protein>
    <submittedName>
        <fullName evidence="1">BQ5605_C022g09429 protein</fullName>
    </submittedName>
</protein>
<sequence length="56" mass="6151">MLLTPYAQMQMVYLSIACNSVVSRAFAESTDRVALGPLVRTLDPALDRTSCTRGEM</sequence>
<name>A0A2X0MPD7_9BASI</name>
<organism evidence="1 2">
    <name type="scientific">Microbotryum silenes-dioicae</name>
    <dbReference type="NCBI Taxonomy" id="796604"/>
    <lineage>
        <taxon>Eukaryota</taxon>
        <taxon>Fungi</taxon>
        <taxon>Dikarya</taxon>
        <taxon>Basidiomycota</taxon>
        <taxon>Pucciniomycotina</taxon>
        <taxon>Microbotryomycetes</taxon>
        <taxon>Microbotryales</taxon>
        <taxon>Microbotryaceae</taxon>
        <taxon>Microbotryum</taxon>
    </lineage>
</organism>